<dbReference type="EC" id="2.7.7.65" evidence="1"/>
<comment type="catalytic activity">
    <reaction evidence="2">
        <text>2 GTP = 3',3'-c-di-GMP + 2 diphosphate</text>
        <dbReference type="Rhea" id="RHEA:24898"/>
        <dbReference type="ChEBI" id="CHEBI:33019"/>
        <dbReference type="ChEBI" id="CHEBI:37565"/>
        <dbReference type="ChEBI" id="CHEBI:58805"/>
        <dbReference type="EC" id="2.7.7.65"/>
    </reaction>
</comment>
<dbReference type="InterPro" id="IPR000160">
    <property type="entry name" value="GGDEF_dom"/>
</dbReference>
<dbReference type="SUPFAM" id="SSF55073">
    <property type="entry name" value="Nucleotide cyclase"/>
    <property type="match status" value="1"/>
</dbReference>
<dbReference type="InterPro" id="IPR043128">
    <property type="entry name" value="Rev_trsase/Diguanyl_cyclase"/>
</dbReference>
<dbReference type="CDD" id="cd01949">
    <property type="entry name" value="GGDEF"/>
    <property type="match status" value="1"/>
</dbReference>
<gene>
    <name evidence="6" type="ORF">PDM28_18890</name>
</gene>
<feature type="signal peptide" evidence="4">
    <location>
        <begin position="1"/>
        <end position="27"/>
    </location>
</feature>
<dbReference type="NCBIfam" id="TIGR00254">
    <property type="entry name" value="GGDEF"/>
    <property type="match status" value="1"/>
</dbReference>
<feature type="chain" id="PRO_5047510411" description="diguanylate cyclase" evidence="4">
    <location>
        <begin position="28"/>
        <end position="623"/>
    </location>
</feature>
<evidence type="ECO:0000313" key="6">
    <source>
        <dbReference type="EMBL" id="WNH48695.1"/>
    </source>
</evidence>
<organism evidence="6 7">
    <name type="scientific">Stenotrophomonas aracearum</name>
    <dbReference type="NCBI Taxonomy" id="3003272"/>
    <lineage>
        <taxon>Bacteria</taxon>
        <taxon>Pseudomonadati</taxon>
        <taxon>Pseudomonadota</taxon>
        <taxon>Gammaproteobacteria</taxon>
        <taxon>Lysobacterales</taxon>
        <taxon>Lysobacteraceae</taxon>
        <taxon>Stenotrophomonas</taxon>
    </lineage>
</organism>
<dbReference type="Pfam" id="PF00990">
    <property type="entry name" value="GGDEF"/>
    <property type="match status" value="1"/>
</dbReference>
<dbReference type="InterPro" id="IPR029787">
    <property type="entry name" value="Nucleotide_cyclase"/>
</dbReference>
<dbReference type="PANTHER" id="PTHR45138:SF9">
    <property type="entry name" value="DIGUANYLATE CYCLASE DGCM-RELATED"/>
    <property type="match status" value="1"/>
</dbReference>
<evidence type="ECO:0000256" key="2">
    <source>
        <dbReference type="ARBA" id="ARBA00034247"/>
    </source>
</evidence>
<evidence type="ECO:0000256" key="4">
    <source>
        <dbReference type="SAM" id="SignalP"/>
    </source>
</evidence>
<keyword evidence="6" id="KW-0808">Transferase</keyword>
<evidence type="ECO:0000259" key="5">
    <source>
        <dbReference type="PROSITE" id="PS50887"/>
    </source>
</evidence>
<dbReference type="InterPro" id="IPR011990">
    <property type="entry name" value="TPR-like_helical_dom_sf"/>
</dbReference>
<keyword evidence="6" id="KW-0548">Nucleotidyltransferase</keyword>
<feature type="transmembrane region" description="Helical" evidence="3">
    <location>
        <begin position="391"/>
        <end position="409"/>
    </location>
</feature>
<keyword evidence="3" id="KW-1133">Transmembrane helix</keyword>
<accession>A0ABY9YE40</accession>
<evidence type="ECO:0000256" key="1">
    <source>
        <dbReference type="ARBA" id="ARBA00012528"/>
    </source>
</evidence>
<dbReference type="EMBL" id="CP115543">
    <property type="protein sequence ID" value="WNH48695.1"/>
    <property type="molecule type" value="Genomic_DNA"/>
</dbReference>
<keyword evidence="3" id="KW-0472">Membrane</keyword>
<keyword evidence="3" id="KW-0812">Transmembrane</keyword>
<dbReference type="PANTHER" id="PTHR45138">
    <property type="entry name" value="REGULATORY COMPONENTS OF SENSORY TRANSDUCTION SYSTEM"/>
    <property type="match status" value="1"/>
</dbReference>
<dbReference type="InterPro" id="IPR050469">
    <property type="entry name" value="Diguanylate_Cyclase"/>
</dbReference>
<dbReference type="Gene3D" id="3.30.70.270">
    <property type="match status" value="1"/>
</dbReference>
<feature type="domain" description="GGDEF" evidence="5">
    <location>
        <begin position="449"/>
        <end position="586"/>
    </location>
</feature>
<dbReference type="GO" id="GO:0052621">
    <property type="term" value="F:diguanylate cyclase activity"/>
    <property type="evidence" value="ECO:0007669"/>
    <property type="project" value="UniProtKB-EC"/>
</dbReference>
<evidence type="ECO:0000313" key="7">
    <source>
        <dbReference type="Proteomes" id="UP001305421"/>
    </source>
</evidence>
<dbReference type="PROSITE" id="PS50887">
    <property type="entry name" value="GGDEF"/>
    <property type="match status" value="1"/>
</dbReference>
<proteinExistence type="predicted"/>
<protein>
    <recommendedName>
        <fullName evidence="1">diguanylate cyclase</fullName>
        <ecNumber evidence="1">2.7.7.65</ecNumber>
    </recommendedName>
</protein>
<reference evidence="6 7" key="1">
    <citation type="submission" date="2022-12" db="EMBL/GenBank/DDBJ databases">
        <title>Two new species, Stenotrophomonas aracearum and Stenotrophomonas oahuensis, isolated from Anthurium (Araceae family) in Hawaii.</title>
        <authorList>
            <person name="Chunag S.C."/>
            <person name="Dobhal S."/>
            <person name="Alvarez A."/>
            <person name="Arif M."/>
        </authorList>
    </citation>
    <scope>NUCLEOTIDE SEQUENCE [LARGE SCALE GENOMIC DNA]</scope>
    <source>
        <strain evidence="6 7">A5588</strain>
    </source>
</reference>
<dbReference type="Proteomes" id="UP001305421">
    <property type="component" value="Chromosome"/>
</dbReference>
<dbReference type="Gene3D" id="1.25.40.10">
    <property type="entry name" value="Tetratricopeptide repeat domain"/>
    <property type="match status" value="2"/>
</dbReference>
<dbReference type="SUPFAM" id="SSF48452">
    <property type="entry name" value="TPR-like"/>
    <property type="match status" value="2"/>
</dbReference>
<dbReference type="SMART" id="SM00267">
    <property type="entry name" value="GGDEF"/>
    <property type="match status" value="1"/>
</dbReference>
<evidence type="ECO:0000256" key="3">
    <source>
        <dbReference type="SAM" id="Phobius"/>
    </source>
</evidence>
<name>A0ABY9YE40_9GAMM</name>
<keyword evidence="4" id="KW-0732">Signal</keyword>
<sequence length="623" mass="66943">MPKLLPVRRTLRALAILLSLIALPALAQRPLDGAPRMAQVEQCNALLTSEPQAALQLARRLLAGPALSTSMEIGAVGCLGAAARALGQLEQTTELPDRLLAAAARADASPADRQRARTIAAHLLLWGGERARALSLTATLLDEAVRERDAQGQISALMQIAMIRGDAMGDAEGALTYLHKATVLSEHLHRPPNAGDLILYYNYGYALLNLQRHAQAAAAFKRAEAIGTRLAGQELFLNRIASHRAEIQRVAGQLDAAEAGLRRVLAWQAAQDPQGQVVTLQRLARVAVDRGNTAAALPLAEQAQRLAVGGHFTEEIRNGLDLLGDLHTLLGHRDQALELTRQGRALDKARNQGETLGQLARLQASAERSIDPAQVNAEQDLGRVRVIRNSAVIALVVVGALATVIVLRLHRQRRQLTLLSRTDAVTGLLNRREAERRLEERSARSDGHHRSALLLVELDDFKTLNDRHGQAAGDRVLHSVAQCLQAACDRHDLLARWGGAAFLVARHDTTAEAAQALASHLRLAIERLVVEAGPQQHLTLTASVGVAPLPLFADAPAVVEDSLRAADRALQGARQSGRNAWAGVWGEHSSEAPHLHAVLGNPEAAMAAGWISLSGSQPIRWSP</sequence>
<dbReference type="RefSeq" id="WP_311183234.1">
    <property type="nucleotide sequence ID" value="NZ_CP115543.1"/>
</dbReference>
<keyword evidence="7" id="KW-1185">Reference proteome</keyword>